<sequence length="118" mass="12365">MKQDLAAVVHDFGFILVSGFLGAIVSLAYMPGLTWRQQIAATLAGGFTASFVCWALQDWLHLSAAVAGGLSFVVGLVAFRATPSLVKAVADSFARIPDVVAQLGQALAERIRTFGGKA</sequence>
<protein>
    <submittedName>
        <fullName evidence="2">Uncharacterized protein</fullName>
    </submittedName>
</protein>
<keyword evidence="1" id="KW-1133">Transmembrane helix</keyword>
<feature type="transmembrane region" description="Helical" evidence="1">
    <location>
        <begin position="63"/>
        <end position="79"/>
    </location>
</feature>
<keyword evidence="1" id="KW-0472">Membrane</keyword>
<evidence type="ECO:0000313" key="3">
    <source>
        <dbReference type="Proteomes" id="UP000249393"/>
    </source>
</evidence>
<evidence type="ECO:0000313" key="2">
    <source>
        <dbReference type="EMBL" id="PZR37171.1"/>
    </source>
</evidence>
<keyword evidence="1" id="KW-0812">Transmembrane</keyword>
<proteinExistence type="predicted"/>
<dbReference type="RefSeq" id="WP_304273129.1">
    <property type="nucleotide sequence ID" value="NZ_QFQZ01000002.1"/>
</dbReference>
<reference evidence="2 3" key="1">
    <citation type="submission" date="2017-08" db="EMBL/GenBank/DDBJ databases">
        <title>Infants hospitalized years apart are colonized by the same room-sourced microbial strains.</title>
        <authorList>
            <person name="Brooks B."/>
            <person name="Olm M.R."/>
            <person name="Firek B.A."/>
            <person name="Baker R."/>
            <person name="Thomas B.C."/>
            <person name="Morowitz M.J."/>
            <person name="Banfield J.F."/>
        </authorList>
    </citation>
    <scope>NUCLEOTIDE SEQUENCE [LARGE SCALE GENOMIC DNA]</scope>
    <source>
        <strain evidence="2">S2_003_000_R2_4</strain>
    </source>
</reference>
<feature type="transmembrane region" description="Helical" evidence="1">
    <location>
        <begin position="12"/>
        <end position="32"/>
    </location>
</feature>
<name>A0A2W5XH10_9CAUL</name>
<dbReference type="Proteomes" id="UP000249393">
    <property type="component" value="Unassembled WGS sequence"/>
</dbReference>
<gene>
    <name evidence="2" type="ORF">DI526_01250</name>
</gene>
<comment type="caution">
    <text evidence="2">The sequence shown here is derived from an EMBL/GenBank/DDBJ whole genome shotgun (WGS) entry which is preliminary data.</text>
</comment>
<evidence type="ECO:0000256" key="1">
    <source>
        <dbReference type="SAM" id="Phobius"/>
    </source>
</evidence>
<dbReference type="EMBL" id="QFQZ01000002">
    <property type="protein sequence ID" value="PZR37171.1"/>
    <property type="molecule type" value="Genomic_DNA"/>
</dbReference>
<organism evidence="2 3">
    <name type="scientific">Caulobacter segnis</name>
    <dbReference type="NCBI Taxonomy" id="88688"/>
    <lineage>
        <taxon>Bacteria</taxon>
        <taxon>Pseudomonadati</taxon>
        <taxon>Pseudomonadota</taxon>
        <taxon>Alphaproteobacteria</taxon>
        <taxon>Caulobacterales</taxon>
        <taxon>Caulobacteraceae</taxon>
        <taxon>Caulobacter</taxon>
    </lineage>
</organism>
<dbReference type="AlphaFoldDB" id="A0A2W5XH10"/>
<accession>A0A2W5XH10</accession>